<evidence type="ECO:0000256" key="3">
    <source>
        <dbReference type="SAM" id="SignalP"/>
    </source>
</evidence>
<dbReference type="Proteomes" id="UP000503278">
    <property type="component" value="Chromosome"/>
</dbReference>
<keyword evidence="2" id="KW-0812">Transmembrane</keyword>
<keyword evidence="2" id="KW-1133">Transmembrane helix</keyword>
<keyword evidence="5" id="KW-1185">Reference proteome</keyword>
<feature type="signal peptide" evidence="3">
    <location>
        <begin position="1"/>
        <end position="19"/>
    </location>
</feature>
<gene>
    <name evidence="4" type="ORF">HH214_13285</name>
</gene>
<dbReference type="Pfam" id="PF13424">
    <property type="entry name" value="TPR_12"/>
    <property type="match status" value="1"/>
</dbReference>
<evidence type="ECO:0000313" key="4">
    <source>
        <dbReference type="EMBL" id="QJD96770.1"/>
    </source>
</evidence>
<feature type="repeat" description="TPR" evidence="1">
    <location>
        <begin position="153"/>
        <end position="186"/>
    </location>
</feature>
<dbReference type="KEGG" id="mrob:HH214_13285"/>
<keyword evidence="1" id="KW-0802">TPR repeat</keyword>
<dbReference type="Gene3D" id="1.25.40.10">
    <property type="entry name" value="Tetratricopeptide repeat domain"/>
    <property type="match status" value="2"/>
</dbReference>
<dbReference type="AlphaFoldDB" id="A0A7L5E065"/>
<dbReference type="Gene3D" id="1.10.287.130">
    <property type="match status" value="1"/>
</dbReference>
<dbReference type="SMART" id="SM00028">
    <property type="entry name" value="TPR"/>
    <property type="match status" value="4"/>
</dbReference>
<feature type="chain" id="PRO_5029761085" evidence="3">
    <location>
        <begin position="20"/>
        <end position="473"/>
    </location>
</feature>
<dbReference type="InterPro" id="IPR011990">
    <property type="entry name" value="TPR-like_helical_dom_sf"/>
</dbReference>
<accession>A0A7L5E065</accession>
<keyword evidence="2" id="KW-0472">Membrane</keyword>
<evidence type="ECO:0000256" key="1">
    <source>
        <dbReference type="PROSITE-ProRule" id="PRU00339"/>
    </source>
</evidence>
<dbReference type="EMBL" id="CP051682">
    <property type="protein sequence ID" value="QJD96770.1"/>
    <property type="molecule type" value="Genomic_DNA"/>
</dbReference>
<dbReference type="InterPro" id="IPR019734">
    <property type="entry name" value="TPR_rpt"/>
</dbReference>
<dbReference type="SUPFAM" id="SSF48452">
    <property type="entry name" value="TPR-like"/>
    <property type="match status" value="1"/>
</dbReference>
<keyword evidence="3" id="KW-0732">Signal</keyword>
<dbReference type="GO" id="GO:0000155">
    <property type="term" value="F:phosphorelay sensor kinase activity"/>
    <property type="evidence" value="ECO:0007669"/>
    <property type="project" value="InterPro"/>
</dbReference>
<feature type="transmembrane region" description="Helical" evidence="2">
    <location>
        <begin position="340"/>
        <end position="359"/>
    </location>
</feature>
<dbReference type="RefSeq" id="WP_169608367.1">
    <property type="nucleotide sequence ID" value="NZ_CP051682.1"/>
</dbReference>
<dbReference type="PROSITE" id="PS50005">
    <property type="entry name" value="TPR"/>
    <property type="match status" value="1"/>
</dbReference>
<evidence type="ECO:0000313" key="5">
    <source>
        <dbReference type="Proteomes" id="UP000503278"/>
    </source>
</evidence>
<dbReference type="InterPro" id="IPR036097">
    <property type="entry name" value="HisK_dim/P_sf"/>
</dbReference>
<evidence type="ECO:0000256" key="2">
    <source>
        <dbReference type="SAM" id="Phobius"/>
    </source>
</evidence>
<protein>
    <submittedName>
        <fullName evidence="4">Tetratricopeptide repeat protein</fullName>
    </submittedName>
</protein>
<name>A0A7L5E065_9SPHI</name>
<organism evidence="4 5">
    <name type="scientific">Mucilaginibacter robiniae</name>
    <dbReference type="NCBI Taxonomy" id="2728022"/>
    <lineage>
        <taxon>Bacteria</taxon>
        <taxon>Pseudomonadati</taxon>
        <taxon>Bacteroidota</taxon>
        <taxon>Sphingobacteriia</taxon>
        <taxon>Sphingobacteriales</taxon>
        <taxon>Sphingobacteriaceae</taxon>
        <taxon>Mucilaginibacter</taxon>
    </lineage>
</organism>
<dbReference type="PANTHER" id="PTHR10098">
    <property type="entry name" value="RAPSYN-RELATED"/>
    <property type="match status" value="1"/>
</dbReference>
<proteinExistence type="predicted"/>
<dbReference type="SUPFAM" id="SSF47384">
    <property type="entry name" value="Homodimeric domain of signal transducing histidine kinase"/>
    <property type="match status" value="1"/>
</dbReference>
<reference evidence="4 5" key="1">
    <citation type="submission" date="2020-04" db="EMBL/GenBank/DDBJ databases">
        <title>Genome sequencing of novel species.</title>
        <authorList>
            <person name="Heo J."/>
            <person name="Kim S.-J."/>
            <person name="Kim J.-S."/>
            <person name="Hong S.-B."/>
            <person name="Kwon S.-W."/>
        </authorList>
    </citation>
    <scope>NUCLEOTIDE SEQUENCE [LARGE SCALE GENOMIC DNA]</scope>
    <source>
        <strain evidence="4 5">F39-2</strain>
    </source>
</reference>
<sequence>MKRIFTCVILLLFTVSVYASIIENSIKQDTNEVENLYNHAFDVRLTDAMQTVKYADRALELAKQLDFKRGVAESYRVRGIGQFYLGHSEDAIDDYLNALTKFQDIKSYIGQVEVNINISSLYQDIDYDKCIEYLNNALELYQSKKLKQSDVLASIYMNFGNVYIREKSFTNALRSYDKIYELASHANNEEMKTMVLENKGSIYYELGDKERAISYYKRASVQAKDLDLNQLVAEIDLNLADVYLSEDNYGDAEKVLNEGYGYSTLVKSDKLTRYYLATRYKLETKRKNFERALYYLQNIYKQDSTKFNSNSSAALSIYQVKFNQGQLELEKERLTQRQKYNIILAVLLGLIIVLLVGNVKRKAETNKRLTGLNNEISVQKDNLDRINHHLEEIIDERTKDLQIKNKKLSEYSSYLSHQIRGPIATLKGLLNLEREGLVGQEECINMMVKCVNEIDDKIVDMSDMLHNPERAGM</sequence>